<keyword evidence="5 7" id="KW-1133">Transmembrane helix</keyword>
<dbReference type="GO" id="GO:0055085">
    <property type="term" value="P:transmembrane transport"/>
    <property type="evidence" value="ECO:0007669"/>
    <property type="project" value="InterPro"/>
</dbReference>
<evidence type="ECO:0000256" key="2">
    <source>
        <dbReference type="ARBA" id="ARBA00022448"/>
    </source>
</evidence>
<dbReference type="EMBL" id="AP012292">
    <property type="protein sequence ID" value="BAL84481.1"/>
    <property type="molecule type" value="Genomic_DNA"/>
</dbReference>
<feature type="transmembrane region" description="Helical" evidence="7">
    <location>
        <begin position="245"/>
        <end position="264"/>
    </location>
</feature>
<evidence type="ECO:0000313" key="9">
    <source>
        <dbReference type="EMBL" id="BAL84481.1"/>
    </source>
</evidence>
<dbReference type="GO" id="GO:0005886">
    <property type="term" value="C:plasma membrane"/>
    <property type="evidence" value="ECO:0007669"/>
    <property type="project" value="UniProtKB-SubCell"/>
</dbReference>
<evidence type="ECO:0000259" key="8">
    <source>
        <dbReference type="PROSITE" id="PS50928"/>
    </source>
</evidence>
<keyword evidence="6 7" id="KW-0472">Membrane</keyword>
<dbReference type="Proteomes" id="UP000007887">
    <property type="component" value="Chromosome"/>
</dbReference>
<dbReference type="Gene3D" id="1.10.3720.10">
    <property type="entry name" value="MetI-like"/>
    <property type="match status" value="1"/>
</dbReference>
<keyword evidence="4 7" id="KW-0812">Transmembrane</keyword>
<evidence type="ECO:0000256" key="4">
    <source>
        <dbReference type="ARBA" id="ARBA00022692"/>
    </source>
</evidence>
<reference evidence="9 10" key="1">
    <citation type="submission" date="2011-10" db="EMBL/GenBank/DDBJ databases">
        <title>Whole genome sequence of Selenomonas ruminantium subsp. lactilytica TAM6421.</title>
        <authorList>
            <person name="Oguchi A."/>
            <person name="Ankai A."/>
            <person name="Kaneko J."/>
            <person name="Yamada-Narita S."/>
            <person name="Fukui S."/>
            <person name="Takahashi M."/>
            <person name="Onodera T."/>
            <person name="Kojima S."/>
            <person name="Fushimi T."/>
            <person name="Abe N."/>
            <person name="Kamio Y."/>
            <person name="Yamazaki S."/>
            <person name="Fujita N."/>
        </authorList>
    </citation>
    <scope>NUCLEOTIDE SEQUENCE [LARGE SCALE GENOMIC DNA]</scope>
    <source>
        <strain evidence="10">NBRC 103574 / TAM6421</strain>
    </source>
</reference>
<evidence type="ECO:0000256" key="7">
    <source>
        <dbReference type="RuleBase" id="RU363032"/>
    </source>
</evidence>
<comment type="subcellular location">
    <subcellularLocation>
        <location evidence="1 7">Cell membrane</location>
        <topology evidence="1 7">Multi-pass membrane protein</topology>
    </subcellularLocation>
</comment>
<evidence type="ECO:0000313" key="10">
    <source>
        <dbReference type="Proteomes" id="UP000007887"/>
    </source>
</evidence>
<accession>I0GUP4</accession>
<dbReference type="InterPro" id="IPR000515">
    <property type="entry name" value="MetI-like"/>
</dbReference>
<feature type="transmembrane region" description="Helical" evidence="7">
    <location>
        <begin position="212"/>
        <end position="233"/>
    </location>
</feature>
<dbReference type="KEGG" id="sri:SELR_27730"/>
<protein>
    <submittedName>
        <fullName evidence="9">Putative ABC transporter permease protein</fullName>
    </submittedName>
</protein>
<organism evidence="9 10">
    <name type="scientific">Selenomonas ruminantium subsp. lactilytica (strain NBRC 103574 / TAM6421)</name>
    <dbReference type="NCBI Taxonomy" id="927704"/>
    <lineage>
        <taxon>Bacteria</taxon>
        <taxon>Bacillati</taxon>
        <taxon>Bacillota</taxon>
        <taxon>Negativicutes</taxon>
        <taxon>Selenomonadales</taxon>
        <taxon>Selenomonadaceae</taxon>
        <taxon>Selenomonas</taxon>
    </lineage>
</organism>
<dbReference type="CDD" id="cd06261">
    <property type="entry name" value="TM_PBP2"/>
    <property type="match status" value="1"/>
</dbReference>
<feature type="transmembrane region" description="Helical" evidence="7">
    <location>
        <begin position="124"/>
        <end position="144"/>
    </location>
</feature>
<keyword evidence="3" id="KW-1003">Cell membrane</keyword>
<dbReference type="PROSITE" id="PS50928">
    <property type="entry name" value="ABC_TM1"/>
    <property type="match status" value="1"/>
</dbReference>
<comment type="similarity">
    <text evidence="7">Belongs to the binding-protein-dependent transport system permease family.</text>
</comment>
<dbReference type="PATRIC" id="fig|927704.6.peg.2861"/>
<dbReference type="SUPFAM" id="SSF161098">
    <property type="entry name" value="MetI-like"/>
    <property type="match status" value="1"/>
</dbReference>
<dbReference type="Pfam" id="PF00528">
    <property type="entry name" value="BPD_transp_1"/>
    <property type="match status" value="1"/>
</dbReference>
<dbReference type="RefSeq" id="WP_014425898.1">
    <property type="nucleotide sequence ID" value="NC_017068.1"/>
</dbReference>
<dbReference type="OrthoDB" id="9796361at2"/>
<keyword evidence="2 7" id="KW-0813">Transport</keyword>
<proteinExistence type="inferred from homology"/>
<evidence type="ECO:0000256" key="6">
    <source>
        <dbReference type="ARBA" id="ARBA00023136"/>
    </source>
</evidence>
<feature type="domain" description="ABC transmembrane type-1" evidence="8">
    <location>
        <begin position="83"/>
        <end position="263"/>
    </location>
</feature>
<name>I0GUP4_SELRL</name>
<dbReference type="PANTHER" id="PTHR30151">
    <property type="entry name" value="ALKANE SULFONATE ABC TRANSPORTER-RELATED, MEMBRANE SUBUNIT"/>
    <property type="match status" value="1"/>
</dbReference>
<evidence type="ECO:0000256" key="1">
    <source>
        <dbReference type="ARBA" id="ARBA00004651"/>
    </source>
</evidence>
<gene>
    <name evidence="9" type="ordered locus">SELR_27730</name>
</gene>
<dbReference type="HOGENOM" id="CLU_046113_1_3_9"/>
<dbReference type="AlphaFoldDB" id="I0GUP4"/>
<evidence type="ECO:0000256" key="3">
    <source>
        <dbReference type="ARBA" id="ARBA00022475"/>
    </source>
</evidence>
<dbReference type="InterPro" id="IPR035906">
    <property type="entry name" value="MetI-like_sf"/>
</dbReference>
<feature type="transmembrane region" description="Helical" evidence="7">
    <location>
        <begin position="92"/>
        <end position="112"/>
    </location>
</feature>
<sequence length="277" mass="30026">MEAITHERPLDERNVVREIKNSAGRHQKVIKAASSAVPVLAFFLFWETAPRIGLVDPIIIPPLSADLQAIVTMVKSGVIFNHIAASLGRAGLGFVLSLLVGITLGILIGWNVRIKDTLNPLLTIIAQTSPIALFPFFIVVFGVGEVSKVGIIFWGCVWPILLNTISGVGHTDPLLVKAVRTMGATNWQIIRRVVFPASLPEIFPGIKISASYAILMLCAAEMLGAKAGLGYLVSYSQHVFQNANMYAAILLIAALGVIVNYLLLKAEKYVCHYRLSA</sequence>
<dbReference type="PANTHER" id="PTHR30151:SF0">
    <property type="entry name" value="ABC TRANSPORTER PERMEASE PROTEIN MJ0413-RELATED"/>
    <property type="match status" value="1"/>
</dbReference>
<evidence type="ECO:0000256" key="5">
    <source>
        <dbReference type="ARBA" id="ARBA00022989"/>
    </source>
</evidence>
<dbReference type="eggNOG" id="COG0600">
    <property type="taxonomic scope" value="Bacteria"/>
</dbReference>